<gene>
    <name evidence="5" type="ORF">P154DRAFT_555831</name>
</gene>
<reference evidence="5" key="1">
    <citation type="journal article" date="2020" name="Stud. Mycol.">
        <title>101 Dothideomycetes genomes: a test case for predicting lifestyles and emergence of pathogens.</title>
        <authorList>
            <person name="Haridas S."/>
            <person name="Albert R."/>
            <person name="Binder M."/>
            <person name="Bloem J."/>
            <person name="Labutti K."/>
            <person name="Salamov A."/>
            <person name="Andreopoulos B."/>
            <person name="Baker S."/>
            <person name="Barry K."/>
            <person name="Bills G."/>
            <person name="Bluhm B."/>
            <person name="Cannon C."/>
            <person name="Castanera R."/>
            <person name="Culley D."/>
            <person name="Daum C."/>
            <person name="Ezra D."/>
            <person name="Gonzalez J."/>
            <person name="Henrissat B."/>
            <person name="Kuo A."/>
            <person name="Liang C."/>
            <person name="Lipzen A."/>
            <person name="Lutzoni F."/>
            <person name="Magnuson J."/>
            <person name="Mondo S."/>
            <person name="Nolan M."/>
            <person name="Ohm R."/>
            <person name="Pangilinan J."/>
            <person name="Park H.-J."/>
            <person name="Ramirez L."/>
            <person name="Alfaro M."/>
            <person name="Sun H."/>
            <person name="Tritt A."/>
            <person name="Yoshinaga Y."/>
            <person name="Zwiers L.-H."/>
            <person name="Turgeon B."/>
            <person name="Goodwin S."/>
            <person name="Spatafora J."/>
            <person name="Crous P."/>
            <person name="Grigoriev I."/>
        </authorList>
    </citation>
    <scope>NUCLEOTIDE SEQUENCE</scope>
    <source>
        <strain evidence="5">CBS 123094</strain>
    </source>
</reference>
<dbReference type="GO" id="GO:0032259">
    <property type="term" value="P:methylation"/>
    <property type="evidence" value="ECO:0007669"/>
    <property type="project" value="UniProtKB-KW"/>
</dbReference>
<accession>A0A6A5W936</accession>
<dbReference type="PANTHER" id="PTHR12350:SF19">
    <property type="entry name" value="SET DOMAIN-CONTAINING PROTEIN"/>
    <property type="match status" value="1"/>
</dbReference>
<dbReference type="Gene3D" id="2.170.270.10">
    <property type="entry name" value="SET domain"/>
    <property type="match status" value="1"/>
</dbReference>
<dbReference type="GO" id="GO:0008168">
    <property type="term" value="F:methyltransferase activity"/>
    <property type="evidence" value="ECO:0007669"/>
    <property type="project" value="UniProtKB-KW"/>
</dbReference>
<dbReference type="AlphaFoldDB" id="A0A6A5W936"/>
<name>A0A6A5W936_9PLEO</name>
<keyword evidence="6" id="KW-1185">Reference proteome</keyword>
<feature type="region of interest" description="Disordered" evidence="3">
    <location>
        <begin position="1"/>
        <end position="24"/>
    </location>
</feature>
<evidence type="ECO:0000256" key="3">
    <source>
        <dbReference type="SAM" id="MobiDB-lite"/>
    </source>
</evidence>
<proteinExistence type="predicted"/>
<keyword evidence="1" id="KW-0489">Methyltransferase</keyword>
<dbReference type="Proteomes" id="UP000799779">
    <property type="component" value="Unassembled WGS sequence"/>
</dbReference>
<dbReference type="PROSITE" id="PS50868">
    <property type="entry name" value="POST_SET"/>
    <property type="match status" value="1"/>
</dbReference>
<feature type="domain" description="Post-SET" evidence="4">
    <location>
        <begin position="137"/>
        <end position="153"/>
    </location>
</feature>
<evidence type="ECO:0000256" key="2">
    <source>
        <dbReference type="ARBA" id="ARBA00022679"/>
    </source>
</evidence>
<protein>
    <recommendedName>
        <fullName evidence="4">Post-SET domain-containing protein</fullName>
    </recommendedName>
</protein>
<evidence type="ECO:0000313" key="5">
    <source>
        <dbReference type="EMBL" id="KAF1997289.1"/>
    </source>
</evidence>
<dbReference type="InterPro" id="IPR053201">
    <property type="entry name" value="Flavunoidine_N-MTase"/>
</dbReference>
<dbReference type="EMBL" id="ML977615">
    <property type="protein sequence ID" value="KAF1997289.1"/>
    <property type="molecule type" value="Genomic_DNA"/>
</dbReference>
<dbReference type="InterPro" id="IPR003616">
    <property type="entry name" value="Post-SET_dom"/>
</dbReference>
<dbReference type="PANTHER" id="PTHR12350">
    <property type="entry name" value="HISTONE-LYSINE N-METHYLTRANSFERASE-RELATED"/>
    <property type="match status" value="1"/>
</dbReference>
<evidence type="ECO:0000256" key="1">
    <source>
        <dbReference type="ARBA" id="ARBA00022603"/>
    </source>
</evidence>
<organism evidence="5 6">
    <name type="scientific">Amniculicola lignicola CBS 123094</name>
    <dbReference type="NCBI Taxonomy" id="1392246"/>
    <lineage>
        <taxon>Eukaryota</taxon>
        <taxon>Fungi</taxon>
        <taxon>Dikarya</taxon>
        <taxon>Ascomycota</taxon>
        <taxon>Pezizomycotina</taxon>
        <taxon>Dothideomycetes</taxon>
        <taxon>Pleosporomycetidae</taxon>
        <taxon>Pleosporales</taxon>
        <taxon>Amniculicolaceae</taxon>
        <taxon>Amniculicola</taxon>
    </lineage>
</organism>
<dbReference type="SUPFAM" id="SSF82199">
    <property type="entry name" value="SET domain"/>
    <property type="match status" value="1"/>
</dbReference>
<sequence>MPSNESPIPSAPGKHTPASSSSIPPWVSPHLPSLLRVEHGPNYTSRALSLVDLPPGALFARITSPTAAKKAYTSVQAGRDLHIELNSDLVFINHSCKPKLVFDMRRWEVRVAGGGEGIRVGDELTFFYPSTEWEMDRGFECRCGEVCCRGWIRGAREMEESVLEGYWLSGHVGELLGERKLLIHLDDIQP</sequence>
<dbReference type="InterPro" id="IPR046341">
    <property type="entry name" value="SET_dom_sf"/>
</dbReference>
<evidence type="ECO:0000313" key="6">
    <source>
        <dbReference type="Proteomes" id="UP000799779"/>
    </source>
</evidence>
<keyword evidence="2" id="KW-0808">Transferase</keyword>
<evidence type="ECO:0000259" key="4">
    <source>
        <dbReference type="PROSITE" id="PS50868"/>
    </source>
</evidence>
<dbReference type="OrthoDB" id="5984008at2759"/>